<sequence>MFFFPEQEKIAADTMKDGVVSFMKKKIACVIGTRPEAIKMAPVISALRKKNLDVTVLATGQHSWMLDQALAFFEIRADVNLSVMEERQPLDLLTSRVLLGVGSFLDNSPQDLLLVHGDTTTTMAAAMAAFYRHIPVGHVEAGLRSGDMGRPFPEEANRIITDRLSTLWFAPTEGAAENLRREKLPVSSKTLFVTGNTVIDALFGTLRKNHTPSPELAPLAQENFPVILMTAHRRESWGSPLESICRAIKDILEADDRVRVLIPLHKNPSVRDVIQRILAGERRIILCEPLNYPDFVWAMNRSILILSDSGGVQEEAAGLKKPVLVMRDLSERPEALETGTALLVGTDRERIKETTLKILSDGAFREKLLNRGINPFGDGSASLRIADSVLGYYEGK</sequence>
<organism evidence="5">
    <name type="scientific">bioreactor metagenome</name>
    <dbReference type="NCBI Taxonomy" id="1076179"/>
    <lineage>
        <taxon>unclassified sequences</taxon>
        <taxon>metagenomes</taxon>
        <taxon>ecological metagenomes</taxon>
    </lineage>
</organism>
<dbReference type="PANTHER" id="PTHR43174:SF2">
    <property type="entry name" value="UDP-N-ACETYLGLUCOSAMINE 2-EPIMERASE"/>
    <property type="match status" value="1"/>
</dbReference>
<name>A0A644WQE5_9ZZZZ</name>
<dbReference type="InterPro" id="IPR003331">
    <property type="entry name" value="UDP_GlcNAc_Epimerase_2_dom"/>
</dbReference>
<dbReference type="Gene3D" id="3.40.50.2000">
    <property type="entry name" value="Glycogen Phosphorylase B"/>
    <property type="match status" value="2"/>
</dbReference>
<accession>A0A644WQE5</accession>
<dbReference type="NCBIfam" id="TIGR00236">
    <property type="entry name" value="wecB"/>
    <property type="match status" value="1"/>
</dbReference>
<dbReference type="CDD" id="cd03786">
    <property type="entry name" value="GTB_UDP-GlcNAc_2-Epimerase"/>
    <property type="match status" value="1"/>
</dbReference>
<protein>
    <recommendedName>
        <fullName evidence="3">UDP-N-acetylglucosamine 2-epimerase (non-hydrolyzing)</fullName>
        <ecNumber evidence="3">5.1.3.14</ecNumber>
    </recommendedName>
</protein>
<dbReference type="PANTHER" id="PTHR43174">
    <property type="entry name" value="UDP-N-ACETYLGLUCOSAMINE 2-EPIMERASE"/>
    <property type="match status" value="1"/>
</dbReference>
<dbReference type="AlphaFoldDB" id="A0A644WQE5"/>
<evidence type="ECO:0000256" key="1">
    <source>
        <dbReference type="ARBA" id="ARBA00023235"/>
    </source>
</evidence>
<evidence type="ECO:0000256" key="2">
    <source>
        <dbReference type="ARBA" id="ARBA00038209"/>
    </source>
</evidence>
<dbReference type="Pfam" id="PF02350">
    <property type="entry name" value="Epimerase_2"/>
    <property type="match status" value="1"/>
</dbReference>
<evidence type="ECO:0000313" key="5">
    <source>
        <dbReference type="EMBL" id="MPM05741.1"/>
    </source>
</evidence>
<comment type="caution">
    <text evidence="5">The sequence shown here is derived from an EMBL/GenBank/DDBJ whole genome shotgun (WGS) entry which is preliminary data.</text>
</comment>
<dbReference type="EMBL" id="VSSQ01001161">
    <property type="protein sequence ID" value="MPM05741.1"/>
    <property type="molecule type" value="Genomic_DNA"/>
</dbReference>
<proteinExistence type="inferred from homology"/>
<feature type="domain" description="UDP-N-acetylglucosamine 2-epimerase" evidence="4">
    <location>
        <begin position="48"/>
        <end position="388"/>
    </location>
</feature>
<reference evidence="5" key="1">
    <citation type="submission" date="2019-08" db="EMBL/GenBank/DDBJ databases">
        <authorList>
            <person name="Kucharzyk K."/>
            <person name="Murdoch R.W."/>
            <person name="Higgins S."/>
            <person name="Loffler F."/>
        </authorList>
    </citation>
    <scope>NUCLEOTIDE SEQUENCE</scope>
</reference>
<dbReference type="InterPro" id="IPR029767">
    <property type="entry name" value="WecB-like"/>
</dbReference>
<dbReference type="EC" id="5.1.3.14" evidence="3"/>
<dbReference type="SUPFAM" id="SSF53756">
    <property type="entry name" value="UDP-Glycosyltransferase/glycogen phosphorylase"/>
    <property type="match status" value="1"/>
</dbReference>
<comment type="similarity">
    <text evidence="2">Belongs to the UDP-N-acetylglucosamine 2-epimerase family.</text>
</comment>
<gene>
    <name evidence="5" type="primary">mnaA_5</name>
    <name evidence="5" type="ORF">SDC9_52032</name>
</gene>
<evidence type="ECO:0000256" key="3">
    <source>
        <dbReference type="ARBA" id="ARBA00038858"/>
    </source>
</evidence>
<keyword evidence="1 5" id="KW-0413">Isomerase</keyword>
<dbReference type="GO" id="GO:0008761">
    <property type="term" value="F:UDP-N-acetylglucosamine 2-epimerase activity"/>
    <property type="evidence" value="ECO:0007669"/>
    <property type="project" value="UniProtKB-EC"/>
</dbReference>
<evidence type="ECO:0000259" key="4">
    <source>
        <dbReference type="Pfam" id="PF02350"/>
    </source>
</evidence>